<protein>
    <submittedName>
        <fullName evidence="1">Uncharacterized protein</fullName>
    </submittedName>
</protein>
<reference evidence="1" key="1">
    <citation type="submission" date="2021-11" db="EMBL/GenBank/DDBJ databases">
        <title>Description of novel Flavobacterium species.</title>
        <authorList>
            <person name="Saticioglu I.B."/>
            <person name="Ay H."/>
            <person name="Altun S."/>
            <person name="Duman M."/>
        </authorList>
    </citation>
    <scope>NUCLEOTIDE SEQUENCE</scope>
    <source>
        <strain evidence="1">F-126</strain>
    </source>
</reference>
<proteinExistence type="predicted"/>
<accession>A0ABS8M5G6</accession>
<comment type="caution">
    <text evidence="1">The sequence shown here is derived from an EMBL/GenBank/DDBJ whole genome shotgun (WGS) entry which is preliminary data.</text>
</comment>
<gene>
    <name evidence="1" type="ORF">LNQ34_19325</name>
</gene>
<dbReference type="RefSeq" id="WP_230000922.1">
    <property type="nucleotide sequence ID" value="NZ_JAJJMN010000002.1"/>
</dbReference>
<sequence length="72" mass="7672">MGSILRVGMKKPGVDASGQGMGTQYLDSSGNWHYEKTLKPTDKLGNANSLYNAHAAADTHIQIPAGLKVKCK</sequence>
<evidence type="ECO:0000313" key="1">
    <source>
        <dbReference type="EMBL" id="MCC9019924.1"/>
    </source>
</evidence>
<evidence type="ECO:0000313" key="2">
    <source>
        <dbReference type="Proteomes" id="UP001430700"/>
    </source>
</evidence>
<dbReference type="EMBL" id="JAJJMN010000002">
    <property type="protein sequence ID" value="MCC9019924.1"/>
    <property type="molecule type" value="Genomic_DNA"/>
</dbReference>
<organism evidence="1 2">
    <name type="scientific">Flavobacterium lipolyticum</name>
    <dbReference type="NCBI Taxonomy" id="2893754"/>
    <lineage>
        <taxon>Bacteria</taxon>
        <taxon>Pseudomonadati</taxon>
        <taxon>Bacteroidota</taxon>
        <taxon>Flavobacteriia</taxon>
        <taxon>Flavobacteriales</taxon>
        <taxon>Flavobacteriaceae</taxon>
        <taxon>Flavobacterium</taxon>
    </lineage>
</organism>
<dbReference type="Proteomes" id="UP001430700">
    <property type="component" value="Unassembled WGS sequence"/>
</dbReference>
<keyword evidence="2" id="KW-1185">Reference proteome</keyword>
<name>A0ABS8M5G6_9FLAO</name>